<evidence type="ECO:0000259" key="6">
    <source>
        <dbReference type="Pfam" id="PF06429"/>
    </source>
</evidence>
<feature type="domain" description="Flagellar basal body rod protein N-terminal" evidence="5">
    <location>
        <begin position="32"/>
        <end position="59"/>
    </location>
</feature>
<accession>S3UWP5</accession>
<evidence type="ECO:0000256" key="4">
    <source>
        <dbReference type="RuleBase" id="RU362116"/>
    </source>
</evidence>
<reference evidence="7" key="1">
    <citation type="submission" date="2013-04" db="EMBL/GenBank/DDBJ databases">
        <authorList>
            <person name="Harkins D.M."/>
            <person name="Durkin A.S."/>
            <person name="Selengut J.D."/>
            <person name="Sanka R."/>
            <person name="DePew J."/>
            <person name="Purushe J."/>
            <person name="Ahmed A."/>
            <person name="van der Linden H."/>
            <person name="Goris M.G.A."/>
            <person name="Hartskeerl R.A."/>
            <person name="Vinetz J.M."/>
            <person name="Sutton G.G."/>
            <person name="Nelson W.C."/>
            <person name="Fouts D.E."/>
        </authorList>
    </citation>
    <scope>NUCLEOTIDE SEQUENCE [LARGE SCALE GENOMIC DNA]</scope>
    <source>
        <strain evidence="7">BUT 6</strain>
    </source>
</reference>
<dbReference type="InterPro" id="IPR020013">
    <property type="entry name" value="Flagellar_FlgE/F/G"/>
</dbReference>
<sequence length="314" mass="35080">MGQNLPSGNLKNPDLNNRTASAFREDSMLRGLYTGSNGMTIQQTRMDVISNNLANVDKTAYKRDTTVFKTFPELLLHRYNEDGVGKVPMGSFDTAPVIGKLGLGGEVNEVYTRFEQGAVKKTDNPFDIMLQDRPGSEHPAFFSVLTNRGERLSRSGAFVLDTNGYLVTPQGFPLMGENGPIKVARGNFLIRENGEVWINGEIGNDPRNSTSIDKNRFETPVLLDRIKIRTVENPRHLDKEGDSFYVDTPESGEPQAFDLNEEPNILQGFLEASNVSVVTEMVEMIEVNRSYEANQKTVQTQDQMLGRLLNDVLR</sequence>
<dbReference type="GO" id="GO:0009425">
    <property type="term" value="C:bacterial-type flagellum basal body"/>
    <property type="evidence" value="ECO:0007669"/>
    <property type="project" value="UniProtKB-SubCell"/>
</dbReference>
<dbReference type="AlphaFoldDB" id="S3UWP5"/>
<keyword evidence="8" id="KW-1185">Reference proteome</keyword>
<dbReference type="PANTHER" id="PTHR30435">
    <property type="entry name" value="FLAGELLAR PROTEIN"/>
    <property type="match status" value="1"/>
</dbReference>
<proteinExistence type="inferred from homology"/>
<dbReference type="STRING" id="1193011.LEP1GSC058_1886"/>
<keyword evidence="7" id="KW-0966">Cell projection</keyword>
<comment type="similarity">
    <text evidence="2 4">Belongs to the flagella basal body rod proteins family.</text>
</comment>
<dbReference type="InterPro" id="IPR010930">
    <property type="entry name" value="Flg_bb/hook_C_dom"/>
</dbReference>
<dbReference type="EMBL" id="AKWZ02000007">
    <property type="protein sequence ID" value="EPG74811.1"/>
    <property type="molecule type" value="Genomic_DNA"/>
</dbReference>
<keyword evidence="7" id="KW-0969">Cilium</keyword>
<evidence type="ECO:0000256" key="3">
    <source>
        <dbReference type="ARBA" id="ARBA00023143"/>
    </source>
</evidence>
<dbReference type="GO" id="GO:0071978">
    <property type="term" value="P:bacterial-type flagellum-dependent swarming motility"/>
    <property type="evidence" value="ECO:0007669"/>
    <property type="project" value="TreeGrafter"/>
</dbReference>
<dbReference type="Pfam" id="PF06429">
    <property type="entry name" value="Flg_bbr_C"/>
    <property type="match status" value="1"/>
</dbReference>
<evidence type="ECO:0000256" key="2">
    <source>
        <dbReference type="ARBA" id="ARBA00009677"/>
    </source>
</evidence>
<evidence type="ECO:0000313" key="7">
    <source>
        <dbReference type="EMBL" id="EPG74811.1"/>
    </source>
</evidence>
<feature type="domain" description="Flagellar basal-body/hook protein C-terminal" evidence="6">
    <location>
        <begin position="267"/>
        <end position="310"/>
    </location>
</feature>
<comment type="caution">
    <text evidence="7">The sequence shown here is derived from an EMBL/GenBank/DDBJ whole genome shotgun (WGS) entry which is preliminary data.</text>
</comment>
<dbReference type="PANTHER" id="PTHR30435:SF19">
    <property type="entry name" value="FLAGELLAR BASAL-BODY ROD PROTEIN FLGG"/>
    <property type="match status" value="1"/>
</dbReference>
<keyword evidence="3 4" id="KW-0975">Bacterial flagellum</keyword>
<evidence type="ECO:0000259" key="5">
    <source>
        <dbReference type="Pfam" id="PF00460"/>
    </source>
</evidence>
<dbReference type="InterPro" id="IPR037925">
    <property type="entry name" value="FlgE/F/G-like"/>
</dbReference>
<dbReference type="Pfam" id="PF00460">
    <property type="entry name" value="Flg_bb_rod"/>
    <property type="match status" value="1"/>
</dbReference>
<organism evidence="7 8">
    <name type="scientific">Leptospira fainei serovar Hurstbridge str. BUT 6</name>
    <dbReference type="NCBI Taxonomy" id="1193011"/>
    <lineage>
        <taxon>Bacteria</taxon>
        <taxon>Pseudomonadati</taxon>
        <taxon>Spirochaetota</taxon>
        <taxon>Spirochaetia</taxon>
        <taxon>Leptospirales</taxon>
        <taxon>Leptospiraceae</taxon>
        <taxon>Leptospira</taxon>
    </lineage>
</organism>
<dbReference type="Proteomes" id="UP000014540">
    <property type="component" value="Unassembled WGS sequence"/>
</dbReference>
<dbReference type="SUPFAM" id="SSF117143">
    <property type="entry name" value="Flagellar hook protein flgE"/>
    <property type="match status" value="1"/>
</dbReference>
<protein>
    <submittedName>
        <fullName evidence="7">Flagella basal body rod protein</fullName>
    </submittedName>
</protein>
<keyword evidence="7" id="KW-0282">Flagellum</keyword>
<gene>
    <name evidence="7" type="ORF">LEP1GSC058_1886</name>
</gene>
<dbReference type="NCBIfam" id="TIGR03506">
    <property type="entry name" value="FlgEFG_subfam"/>
    <property type="match status" value="1"/>
</dbReference>
<name>S3UWP5_9LEPT</name>
<dbReference type="InterPro" id="IPR001444">
    <property type="entry name" value="Flag_bb_rod_N"/>
</dbReference>
<evidence type="ECO:0000313" key="8">
    <source>
        <dbReference type="Proteomes" id="UP000014540"/>
    </source>
</evidence>
<comment type="subcellular location">
    <subcellularLocation>
        <location evidence="1 4">Bacterial flagellum basal body</location>
    </subcellularLocation>
</comment>
<evidence type="ECO:0000256" key="1">
    <source>
        <dbReference type="ARBA" id="ARBA00004117"/>
    </source>
</evidence>